<name>A0AAD4IUP1_PERFH</name>
<reference evidence="2 3" key="1">
    <citation type="journal article" date="2021" name="Nat. Commun.">
        <title>Incipient diploidization of the medicinal plant Perilla within 10,000 years.</title>
        <authorList>
            <person name="Zhang Y."/>
            <person name="Shen Q."/>
            <person name="Leng L."/>
            <person name="Zhang D."/>
            <person name="Chen S."/>
            <person name="Shi Y."/>
            <person name="Ning Z."/>
            <person name="Chen S."/>
        </authorList>
    </citation>
    <scope>NUCLEOTIDE SEQUENCE [LARGE SCALE GENOMIC DNA]</scope>
    <source>
        <strain evidence="3">cv. PC099</strain>
    </source>
</reference>
<organism evidence="2 3">
    <name type="scientific">Perilla frutescens var. hirtella</name>
    <name type="common">Perilla citriodora</name>
    <name type="synonym">Perilla setoyensis</name>
    <dbReference type="NCBI Taxonomy" id="608512"/>
    <lineage>
        <taxon>Eukaryota</taxon>
        <taxon>Viridiplantae</taxon>
        <taxon>Streptophyta</taxon>
        <taxon>Embryophyta</taxon>
        <taxon>Tracheophyta</taxon>
        <taxon>Spermatophyta</taxon>
        <taxon>Magnoliopsida</taxon>
        <taxon>eudicotyledons</taxon>
        <taxon>Gunneridae</taxon>
        <taxon>Pentapetalae</taxon>
        <taxon>asterids</taxon>
        <taxon>lamiids</taxon>
        <taxon>Lamiales</taxon>
        <taxon>Lamiaceae</taxon>
        <taxon>Nepetoideae</taxon>
        <taxon>Elsholtzieae</taxon>
        <taxon>Perilla</taxon>
    </lineage>
</organism>
<proteinExistence type="inferred from homology"/>
<dbReference type="InterPro" id="IPR026847">
    <property type="entry name" value="VPS13"/>
</dbReference>
<dbReference type="EMBL" id="SDAM02001963">
    <property type="protein sequence ID" value="KAH6821656.1"/>
    <property type="molecule type" value="Genomic_DNA"/>
</dbReference>
<evidence type="ECO:0000256" key="1">
    <source>
        <dbReference type="ARBA" id="ARBA00006545"/>
    </source>
</evidence>
<dbReference type="GO" id="GO:0006623">
    <property type="term" value="P:protein targeting to vacuole"/>
    <property type="evidence" value="ECO:0007669"/>
    <property type="project" value="TreeGrafter"/>
</dbReference>
<comment type="caution">
    <text evidence="2">The sequence shown here is derived from an EMBL/GenBank/DDBJ whole genome shotgun (WGS) entry which is preliminary data.</text>
</comment>
<protein>
    <submittedName>
        <fullName evidence="2">Uncharacterized protein</fullName>
    </submittedName>
</protein>
<dbReference type="AlphaFoldDB" id="A0AAD4IUP1"/>
<dbReference type="GO" id="GO:0045053">
    <property type="term" value="P:protein retention in Golgi apparatus"/>
    <property type="evidence" value="ECO:0007669"/>
    <property type="project" value="TreeGrafter"/>
</dbReference>
<accession>A0AAD4IUP1</accession>
<dbReference type="PANTHER" id="PTHR16166:SF93">
    <property type="entry name" value="INTERMEMBRANE LIPID TRANSFER PROTEIN VPS13"/>
    <property type="match status" value="1"/>
</dbReference>
<dbReference type="PANTHER" id="PTHR16166">
    <property type="entry name" value="VACUOLAR PROTEIN SORTING-ASSOCIATED PROTEIN VPS13"/>
    <property type="match status" value="1"/>
</dbReference>
<evidence type="ECO:0000313" key="3">
    <source>
        <dbReference type="Proteomes" id="UP001190926"/>
    </source>
</evidence>
<sequence length="408" mass="46622">MMSCPHSRVDSTKALKRAHAEITRCCSLEINMDKGIDPRRVMVQEWLHPTEPLKHFRWQSGVPELIKLGMDGRCQWSAPFAISSEGMMSACLKNGLQSEHMDLSIEVRGGAKTCHYEVILRPSSSSLYRIENNTLALQILFRQVNDGDDPLKSLKYDIDEIKDHRLIQVVVGPRRNLRVNIIREEKTSFVSDNEFDFKLKVVELGLSIVDHTPEEILYLSLKNFLLSYSTGPGSGTSRIFLYPFKLDHNSIYAYAKFEFYNSVLFRLQRVGDDSGYILELSITQQYSGSLDLFIYPDIGLQGPRNTAFLVNIYEPIIWRQHDLIQKANVSRIFLLRPVLIPSFKLGIVLNISEVHFKVTIVMSPTQRPTGVLGFWANLIMTSIGNTRHAPVSMSADEHELPKMHMFFN</sequence>
<comment type="similarity">
    <text evidence="1">Belongs to the VPS13 family.</text>
</comment>
<keyword evidence="3" id="KW-1185">Reference proteome</keyword>
<evidence type="ECO:0000313" key="2">
    <source>
        <dbReference type="EMBL" id="KAH6821656.1"/>
    </source>
</evidence>
<dbReference type="Proteomes" id="UP001190926">
    <property type="component" value="Unassembled WGS sequence"/>
</dbReference>
<gene>
    <name evidence="2" type="ORF">C2S53_018849</name>
</gene>